<dbReference type="Gene3D" id="3.90.190.10">
    <property type="entry name" value="Protein tyrosine phosphatase superfamily"/>
    <property type="match status" value="1"/>
</dbReference>
<organism evidence="2 3">
    <name type="scientific">Westerdykella ornata</name>
    <dbReference type="NCBI Taxonomy" id="318751"/>
    <lineage>
        <taxon>Eukaryota</taxon>
        <taxon>Fungi</taxon>
        <taxon>Dikarya</taxon>
        <taxon>Ascomycota</taxon>
        <taxon>Pezizomycotina</taxon>
        <taxon>Dothideomycetes</taxon>
        <taxon>Pleosporomycetidae</taxon>
        <taxon>Pleosporales</taxon>
        <taxon>Sporormiaceae</taxon>
        <taxon>Westerdykella</taxon>
    </lineage>
</organism>
<reference evidence="2" key="1">
    <citation type="journal article" date="2020" name="Stud. Mycol.">
        <title>101 Dothideomycetes genomes: a test case for predicting lifestyles and emergence of pathogens.</title>
        <authorList>
            <person name="Haridas S."/>
            <person name="Albert R."/>
            <person name="Binder M."/>
            <person name="Bloem J."/>
            <person name="Labutti K."/>
            <person name="Salamov A."/>
            <person name="Andreopoulos B."/>
            <person name="Baker S."/>
            <person name="Barry K."/>
            <person name="Bills G."/>
            <person name="Bluhm B."/>
            <person name="Cannon C."/>
            <person name="Castanera R."/>
            <person name="Culley D."/>
            <person name="Daum C."/>
            <person name="Ezra D."/>
            <person name="Gonzalez J."/>
            <person name="Henrissat B."/>
            <person name="Kuo A."/>
            <person name="Liang C."/>
            <person name="Lipzen A."/>
            <person name="Lutzoni F."/>
            <person name="Magnuson J."/>
            <person name="Mondo S."/>
            <person name="Nolan M."/>
            <person name="Ohm R."/>
            <person name="Pangilinan J."/>
            <person name="Park H.-J."/>
            <person name="Ramirez L."/>
            <person name="Alfaro M."/>
            <person name="Sun H."/>
            <person name="Tritt A."/>
            <person name="Yoshinaga Y."/>
            <person name="Zwiers L.-H."/>
            <person name="Turgeon B."/>
            <person name="Goodwin S."/>
            <person name="Spatafora J."/>
            <person name="Crous P."/>
            <person name="Grigoriev I."/>
        </authorList>
    </citation>
    <scope>NUCLEOTIDE SEQUENCE</scope>
    <source>
        <strain evidence="2">CBS 379.55</strain>
    </source>
</reference>
<dbReference type="PANTHER" id="PTHR46588:SF1">
    <property type="entry name" value="SERINE_THREONINE_TYROSINE-INTERACTING PROTEIN"/>
    <property type="match status" value="1"/>
</dbReference>
<dbReference type="AlphaFoldDB" id="A0A6A6JW82"/>
<evidence type="ECO:0000256" key="1">
    <source>
        <dbReference type="SAM" id="MobiDB-lite"/>
    </source>
</evidence>
<dbReference type="CDD" id="cd14498">
    <property type="entry name" value="DSP"/>
    <property type="match status" value="1"/>
</dbReference>
<evidence type="ECO:0000313" key="3">
    <source>
        <dbReference type="Proteomes" id="UP000800097"/>
    </source>
</evidence>
<dbReference type="InterPro" id="IPR052449">
    <property type="entry name" value="STYX-Interacting_Phosphatase"/>
</dbReference>
<sequence>MDATISDLSATHKRQYAYSYRLPTPPRVVVPPPSSASEIRSLQVREAHNDTAEEEPIDTSFLKDFNLTEGMQSNPVLAWKYAQRREAQAILPWLYLGPVNAAKDSTYLMREGITMTLAVRTNENAMKTAIQAGRQVCHEVATIEVPDSPALIRAFPRATRIITRHVAEIQRLTASTPNPRLGRVLVFCESGNEQSAAVVAAYLMEILDDFDFLRAMNLCQSQRFCVFFTDSIKTSLRSYWDIIQARRTVFGSRTTMPQSPRSPKGQPHQSASSAHHKRTIRDTMDDEDVDMEDGMDLDDVQRFSGRSIVPFSDG</sequence>
<dbReference type="InterPro" id="IPR029021">
    <property type="entry name" value="Prot-tyrosine_phosphatase-like"/>
</dbReference>
<accession>A0A6A6JW82</accession>
<dbReference type="OrthoDB" id="10252009at2759"/>
<gene>
    <name evidence="2" type="ORF">EI97DRAFT_172174</name>
</gene>
<dbReference type="SUPFAM" id="SSF52799">
    <property type="entry name" value="(Phosphotyrosine protein) phosphatases II"/>
    <property type="match status" value="1"/>
</dbReference>
<protein>
    <submittedName>
        <fullName evidence="2">Phosphatases II</fullName>
    </submittedName>
</protein>
<proteinExistence type="predicted"/>
<dbReference type="GO" id="GO:0062026">
    <property type="term" value="P:negative regulation of SCF-dependent proteasomal ubiquitin-dependent catabolic process"/>
    <property type="evidence" value="ECO:0007669"/>
    <property type="project" value="TreeGrafter"/>
</dbReference>
<dbReference type="GO" id="GO:1990444">
    <property type="term" value="F:F-box domain binding"/>
    <property type="evidence" value="ECO:0007669"/>
    <property type="project" value="TreeGrafter"/>
</dbReference>
<evidence type="ECO:0000313" key="2">
    <source>
        <dbReference type="EMBL" id="KAF2279319.1"/>
    </source>
</evidence>
<dbReference type="GO" id="GO:0070372">
    <property type="term" value="P:regulation of ERK1 and ERK2 cascade"/>
    <property type="evidence" value="ECO:0007669"/>
    <property type="project" value="TreeGrafter"/>
</dbReference>
<name>A0A6A6JW82_WESOR</name>
<dbReference type="RefSeq" id="XP_033656858.1">
    <property type="nucleotide sequence ID" value="XM_033793433.1"/>
</dbReference>
<dbReference type="PANTHER" id="PTHR46588">
    <property type="entry name" value="SERINE/THREONINE/TYROSINE-INTERACTING PROTEIN"/>
    <property type="match status" value="1"/>
</dbReference>
<dbReference type="GO" id="GO:0005654">
    <property type="term" value="C:nucleoplasm"/>
    <property type="evidence" value="ECO:0007669"/>
    <property type="project" value="TreeGrafter"/>
</dbReference>
<dbReference type="GeneID" id="54546608"/>
<feature type="compositionally biased region" description="Polar residues" evidence="1">
    <location>
        <begin position="251"/>
        <end position="273"/>
    </location>
</feature>
<keyword evidence="3" id="KW-1185">Reference proteome</keyword>
<dbReference type="EMBL" id="ML986486">
    <property type="protein sequence ID" value="KAF2279319.1"/>
    <property type="molecule type" value="Genomic_DNA"/>
</dbReference>
<feature type="compositionally biased region" description="Acidic residues" evidence="1">
    <location>
        <begin position="284"/>
        <end position="298"/>
    </location>
</feature>
<dbReference type="GO" id="GO:0005737">
    <property type="term" value="C:cytoplasm"/>
    <property type="evidence" value="ECO:0007669"/>
    <property type="project" value="TreeGrafter"/>
</dbReference>
<feature type="region of interest" description="Disordered" evidence="1">
    <location>
        <begin position="251"/>
        <end position="298"/>
    </location>
</feature>
<dbReference type="Proteomes" id="UP000800097">
    <property type="component" value="Unassembled WGS sequence"/>
</dbReference>